<dbReference type="Gene3D" id="3.40.50.300">
    <property type="entry name" value="P-loop containing nucleotide triphosphate hydrolases"/>
    <property type="match status" value="1"/>
</dbReference>
<dbReference type="Pfam" id="PF20720">
    <property type="entry name" value="nSTAND3"/>
    <property type="match status" value="1"/>
</dbReference>
<dbReference type="SUPFAM" id="SSF52540">
    <property type="entry name" value="P-loop containing nucleoside triphosphate hydrolases"/>
    <property type="match status" value="1"/>
</dbReference>
<dbReference type="Proteomes" id="UP000603715">
    <property type="component" value="Unassembled WGS sequence"/>
</dbReference>
<gene>
    <name evidence="2" type="ORF">IEW27_00300</name>
    <name evidence="3" type="ORF">LNP80_16730</name>
</gene>
<evidence type="ECO:0000259" key="1">
    <source>
        <dbReference type="Pfam" id="PF20720"/>
    </source>
</evidence>
<dbReference type="InterPro" id="IPR027417">
    <property type="entry name" value="P-loop_NTPase"/>
</dbReference>
<reference evidence="3" key="1">
    <citation type="submission" date="2021-11" db="EMBL/GenBank/DDBJ databases">
        <title>Description of novel Chryseobacterium species.</title>
        <authorList>
            <person name="Saticioglu I.B."/>
            <person name="Ay H."/>
            <person name="Altun S."/>
            <person name="Duman M."/>
        </authorList>
    </citation>
    <scope>NUCLEOTIDE SEQUENCE</scope>
    <source>
        <strain evidence="3">C-39</strain>
    </source>
</reference>
<feature type="domain" description="Novel STAND NTPase 3" evidence="1">
    <location>
        <begin position="76"/>
        <end position="220"/>
    </location>
</feature>
<dbReference type="InterPro" id="IPR049050">
    <property type="entry name" value="nSTAND3"/>
</dbReference>
<dbReference type="EMBL" id="JAJJML010000001">
    <property type="protein sequence ID" value="MCC9035866.1"/>
    <property type="molecule type" value="Genomic_DNA"/>
</dbReference>
<organism evidence="3 5">
    <name type="scientific">Chryseobacterium muglaense</name>
    <dbReference type="NCBI Taxonomy" id="2893752"/>
    <lineage>
        <taxon>Bacteria</taxon>
        <taxon>Pseudomonadati</taxon>
        <taxon>Bacteroidota</taxon>
        <taxon>Flavobacteriia</taxon>
        <taxon>Flavobacteriales</taxon>
        <taxon>Weeksellaceae</taxon>
        <taxon>Chryseobacterium group</taxon>
        <taxon>Chryseobacterium</taxon>
    </lineage>
</organism>
<protein>
    <recommendedName>
        <fullName evidence="1">Novel STAND NTPase 3 domain-containing protein</fullName>
    </recommendedName>
</protein>
<evidence type="ECO:0000313" key="2">
    <source>
        <dbReference type="EMBL" id="MBD3903034.1"/>
    </source>
</evidence>
<proteinExistence type="predicted"/>
<evidence type="ECO:0000313" key="4">
    <source>
        <dbReference type="Proteomes" id="UP000603715"/>
    </source>
</evidence>
<keyword evidence="4" id="KW-1185">Reference proteome</keyword>
<reference evidence="4" key="2">
    <citation type="submission" date="2023-07" db="EMBL/GenBank/DDBJ databases">
        <title>Description of novel Chryseobacterium sp. strain C-2.</title>
        <authorList>
            <person name="Saticioglu I.B."/>
        </authorList>
    </citation>
    <scope>NUCLEOTIDE SEQUENCE [LARGE SCALE GENOMIC DNA]</scope>
    <source>
        <strain evidence="4">C-2</strain>
    </source>
</reference>
<dbReference type="EMBL" id="JACXXP010000001">
    <property type="protein sequence ID" value="MBD3903034.1"/>
    <property type="molecule type" value="Genomic_DNA"/>
</dbReference>
<comment type="caution">
    <text evidence="3">The sequence shown here is derived from an EMBL/GenBank/DDBJ whole genome shotgun (WGS) entry which is preliminary data.</text>
</comment>
<dbReference type="Proteomes" id="UP001107960">
    <property type="component" value="Unassembled WGS sequence"/>
</dbReference>
<sequence>MESSKNIINNSIINTEGGDLINGDNNFIQKIIFNLAYNKAGLKSIVKQTKNVLNKIQSDISGHILKRNLTDLPIEEIITNNQFLFIDGEAGSGKSAYAKQILETLDDTCIISFAADQFLKSSLINTLHEINVDLSIEEIFNEFEEFSNKLIYIDSFEKLLEGDAESFRELVAVLKENKDIKLIVSCRSYALETLKFNYFDKQLLQNSSAIINVPQLNDEELQYFVEKIPALDSMVQNMNLAEIIRTPKYLSLAEKLITASDEDLSIIDVVEFKKQLWKNIVGGSNAPFEEQRQNTFVSIAVKRAKNLTLLTTANEFDSETVYRLKSDGVLFEENNLYAPSHDIFEDWGLIKYINCLKIENPKIDVFYSLLTNEPAIRRGFRLWVESKIEESESWIYNFVIDTINNASIENHWKDEVLISIIKSDLCDKFFKEYKDELLEDDLKLLKRVIHLLKISGKDFKQSPNNKGWDVVIKFLIENLNELTEIHTQILRLLYDWENILYVGKITNKETPKYVGKLVNTILNNFDEGTDWMNAGESDSLTEKGIKLLYKLSEYIPEEIKSLLDSLFVETENEHYKIRNRKDKQIEYALSHFHSGTLPKFCADELIALANLKWKYKKIKSESEYGFVYDDSEIEHHFGLTHEYHFNYFPESAYQTFVYKLLKSHPWKALNFIIEITNYCVECYMKSNFLKDDGFARNADDIGTIDILYNGKKYTIHGSSYLWSINRGGQITVPDLLQSIVIALERYLYELGKIDSHDVNDIIQSFFDEIFTKSNSVILLSVVASITMAFPIKVGDKFLPLLSDKYIFDWDRNRWSAGIFGNTLLDLPQGTWEKELCNDERKEAFKWEHRQKYHKGLTGFLLQYQLFHGNLEGRIFEMIDELEKKHNKEDVYFLKLLSEIDSRKQNIEEVEYEGKKVIQISPNYSVDLTLEKEMQRNEEQSNFQNEFSKYSLWVSQTFLKKSEENITYEYWKECFEYYQNYDKSKIDFFNTFPVGTLATLGLDLFSEKLDDKEFELCYSIILEISNKILAEKQKEFDIENFDRSISLYDKQAIYSYLPNLLLHREKLTDSQISDVKRFIFLFIRDSKNDRDINLSHLYYSFRKTVWIEDYQFAYNCFFGLVLYSEFNRKYPRNKRYSDEQITNIQQEENEILNFIENNESDYELINLSFSKFSHWDLDKALHIFPIYKEFDFSYTFLRLIFNAQIDSYLSGNKRHDYYKIGITIRETIINFLFEIPFNANNQSFFENILDIGANFKNEDFRLKYDVNKYVREIVEWFYYKVDSNNGDDKMLNNLWDYWDVLYLKIKNETNLFNQEYLFFGKWKSEADDWFVLKKENIPSVYLKKIENLSYLNIEALMQLLSGIGFQSLMPEGIKILTKYLKSDVKQLLNINYYYGEKLMMRCFKDKIKQIKEDESLLNEFLWFLNVMVDLGSSKAYYIRENLILYKKK</sequence>
<reference evidence="2" key="3">
    <citation type="submission" date="2024-05" db="EMBL/GenBank/DDBJ databases">
        <title>Description of novel Chryseobacterium sp. strain C-2.</title>
        <authorList>
            <person name="Saticioglu I.B."/>
        </authorList>
    </citation>
    <scope>NUCLEOTIDE SEQUENCE</scope>
    <source>
        <strain evidence="2">C-2</strain>
    </source>
</reference>
<name>A0A9Q3UYM0_9FLAO</name>
<evidence type="ECO:0000313" key="5">
    <source>
        <dbReference type="Proteomes" id="UP001107960"/>
    </source>
</evidence>
<accession>A0A9Q3UYM0</accession>
<evidence type="ECO:0000313" key="3">
    <source>
        <dbReference type="EMBL" id="MCC9035866.1"/>
    </source>
</evidence>
<dbReference type="RefSeq" id="WP_191177693.1">
    <property type="nucleotide sequence ID" value="NZ_JACXXP010000001.1"/>
</dbReference>